<feature type="transmembrane region" description="Helical" evidence="2">
    <location>
        <begin position="107"/>
        <end position="126"/>
    </location>
</feature>
<proteinExistence type="predicted"/>
<reference evidence="3 4" key="1">
    <citation type="journal article" date="2010" name="Nature">
        <title>Genome sequencing and analysis of the model grass Brachypodium distachyon.</title>
        <authorList>
            <consortium name="International Brachypodium Initiative"/>
        </authorList>
    </citation>
    <scope>NUCLEOTIDE SEQUENCE [LARGE SCALE GENOMIC DNA]</scope>
    <source>
        <strain evidence="3 4">Bd21</strain>
    </source>
</reference>
<evidence type="ECO:0000256" key="1">
    <source>
        <dbReference type="SAM" id="Coils"/>
    </source>
</evidence>
<gene>
    <name evidence="4" type="primary">LOC112270657</name>
    <name evidence="3" type="ORF">BRADI_2g26538v3</name>
</gene>
<evidence type="ECO:0000313" key="3">
    <source>
        <dbReference type="EMBL" id="KQK06477.1"/>
    </source>
</evidence>
<name>A0A0Q3G7N4_BRADI</name>
<evidence type="ECO:0000256" key="2">
    <source>
        <dbReference type="SAM" id="Phobius"/>
    </source>
</evidence>
<sequence length="131" mass="14652">MGGSDFAGSSLAGGGGWAKVTGEVFWDPTAVRKNNIKDQKDEGKNMSTSEINLRQYNNIVAALEGENRRLMDSVKELEMVIDKMKQEKKIMKRRHRLEIRVRDGKELCIVMFVGAFAIGYVVAALITRGFI</sequence>
<reference evidence="3" key="2">
    <citation type="submission" date="2017-06" db="EMBL/GenBank/DDBJ databases">
        <title>WGS assembly of Brachypodium distachyon.</title>
        <authorList>
            <consortium name="The International Brachypodium Initiative"/>
            <person name="Lucas S."/>
            <person name="Harmon-Smith M."/>
            <person name="Lail K."/>
            <person name="Tice H."/>
            <person name="Grimwood J."/>
            <person name="Bruce D."/>
            <person name="Barry K."/>
            <person name="Shu S."/>
            <person name="Lindquist E."/>
            <person name="Wang M."/>
            <person name="Pitluck S."/>
            <person name="Vogel J.P."/>
            <person name="Garvin D.F."/>
            <person name="Mockler T.C."/>
            <person name="Schmutz J."/>
            <person name="Rokhsar D."/>
            <person name="Bevan M.W."/>
        </authorList>
    </citation>
    <scope>NUCLEOTIDE SEQUENCE</scope>
    <source>
        <strain evidence="3">Bd21</strain>
    </source>
</reference>
<dbReference type="Proteomes" id="UP000008810">
    <property type="component" value="Chromosome 2"/>
</dbReference>
<reference evidence="4" key="3">
    <citation type="submission" date="2018-08" db="UniProtKB">
        <authorList>
            <consortium name="EnsemblPlants"/>
        </authorList>
    </citation>
    <scope>IDENTIFICATION</scope>
    <source>
        <strain evidence="4">cv. Bd21</strain>
    </source>
</reference>
<dbReference type="RefSeq" id="XP_024314359.1">
    <property type="nucleotide sequence ID" value="XM_024458591.1"/>
</dbReference>
<accession>A0A0Q3G7N4</accession>
<keyword evidence="2" id="KW-0472">Membrane</keyword>
<keyword evidence="5" id="KW-1185">Reference proteome</keyword>
<protein>
    <submittedName>
        <fullName evidence="3 4">Uncharacterized protein</fullName>
    </submittedName>
</protein>
<dbReference type="AlphaFoldDB" id="A0A0Q3G7N4"/>
<dbReference type="KEGG" id="bdi:112270657"/>
<dbReference type="EnsemblPlants" id="KQK06477">
    <property type="protein sequence ID" value="KQK06477"/>
    <property type="gene ID" value="BRADI_2g26538v3"/>
</dbReference>
<dbReference type="GeneID" id="112270657"/>
<dbReference type="EMBL" id="CM000881">
    <property type="protein sequence ID" value="KQK06477.1"/>
    <property type="molecule type" value="Genomic_DNA"/>
</dbReference>
<dbReference type="Gramene" id="KQK06477">
    <property type="protein sequence ID" value="KQK06477"/>
    <property type="gene ID" value="BRADI_2g26538v3"/>
</dbReference>
<keyword evidence="2" id="KW-0812">Transmembrane</keyword>
<evidence type="ECO:0000313" key="5">
    <source>
        <dbReference type="Proteomes" id="UP000008810"/>
    </source>
</evidence>
<keyword evidence="2" id="KW-1133">Transmembrane helix</keyword>
<keyword evidence="1" id="KW-0175">Coiled coil</keyword>
<evidence type="ECO:0000313" key="4">
    <source>
        <dbReference type="EnsemblPlants" id="KQK06477"/>
    </source>
</evidence>
<feature type="coiled-coil region" evidence="1">
    <location>
        <begin position="53"/>
        <end position="94"/>
    </location>
</feature>
<organism evidence="3">
    <name type="scientific">Brachypodium distachyon</name>
    <name type="common">Purple false brome</name>
    <name type="synonym">Trachynia distachya</name>
    <dbReference type="NCBI Taxonomy" id="15368"/>
    <lineage>
        <taxon>Eukaryota</taxon>
        <taxon>Viridiplantae</taxon>
        <taxon>Streptophyta</taxon>
        <taxon>Embryophyta</taxon>
        <taxon>Tracheophyta</taxon>
        <taxon>Spermatophyta</taxon>
        <taxon>Magnoliopsida</taxon>
        <taxon>Liliopsida</taxon>
        <taxon>Poales</taxon>
        <taxon>Poaceae</taxon>
        <taxon>BOP clade</taxon>
        <taxon>Pooideae</taxon>
        <taxon>Stipodae</taxon>
        <taxon>Brachypodieae</taxon>
        <taxon>Brachypodium</taxon>
    </lineage>
</organism>